<comment type="caution">
    <text evidence="3">The sequence shown here is derived from an EMBL/GenBank/DDBJ whole genome shotgun (WGS) entry which is preliminary data.</text>
</comment>
<feature type="signal peptide" evidence="2">
    <location>
        <begin position="1"/>
        <end position="19"/>
    </location>
</feature>
<dbReference type="EMBL" id="VIEB01000654">
    <property type="protein sequence ID" value="TQD84049.1"/>
    <property type="molecule type" value="Genomic_DNA"/>
</dbReference>
<organism evidence="3 4">
    <name type="scientific">Malus baccata</name>
    <name type="common">Siberian crab apple</name>
    <name type="synonym">Pyrus baccata</name>
    <dbReference type="NCBI Taxonomy" id="106549"/>
    <lineage>
        <taxon>Eukaryota</taxon>
        <taxon>Viridiplantae</taxon>
        <taxon>Streptophyta</taxon>
        <taxon>Embryophyta</taxon>
        <taxon>Tracheophyta</taxon>
        <taxon>Spermatophyta</taxon>
        <taxon>Magnoliopsida</taxon>
        <taxon>eudicotyledons</taxon>
        <taxon>Gunneridae</taxon>
        <taxon>Pentapetalae</taxon>
        <taxon>rosids</taxon>
        <taxon>fabids</taxon>
        <taxon>Rosales</taxon>
        <taxon>Rosaceae</taxon>
        <taxon>Amygdaloideae</taxon>
        <taxon>Maleae</taxon>
        <taxon>Malus</taxon>
    </lineage>
</organism>
<dbReference type="AlphaFoldDB" id="A0A540LCG7"/>
<sequence>MTTSLASLCLNSFILLGKAPDDNLKPQRPRKYGQNIPFARSSAIVSVKIFHNIERVLTIMEKRRTQTRWTRRPRLWKNGKMRTVRNKRTRRPRLWKSGRSLRN</sequence>
<keyword evidence="2" id="KW-0732">Signal</keyword>
<feature type="region of interest" description="Disordered" evidence="1">
    <location>
        <begin position="77"/>
        <end position="103"/>
    </location>
</feature>
<evidence type="ECO:0000313" key="3">
    <source>
        <dbReference type="EMBL" id="TQD84049.1"/>
    </source>
</evidence>
<reference evidence="3 4" key="1">
    <citation type="journal article" date="2019" name="G3 (Bethesda)">
        <title>Sequencing of a Wild Apple (Malus baccata) Genome Unravels the Differences Between Cultivated and Wild Apple Species Regarding Disease Resistance and Cold Tolerance.</title>
        <authorList>
            <person name="Chen X."/>
        </authorList>
    </citation>
    <scope>NUCLEOTIDE SEQUENCE [LARGE SCALE GENOMIC DNA]</scope>
    <source>
        <strain evidence="4">cv. Shandingzi</strain>
        <tissue evidence="3">Leaves</tissue>
    </source>
</reference>
<feature type="chain" id="PRO_5022059607" evidence="2">
    <location>
        <begin position="20"/>
        <end position="103"/>
    </location>
</feature>
<proteinExistence type="predicted"/>
<evidence type="ECO:0000256" key="1">
    <source>
        <dbReference type="SAM" id="MobiDB-lite"/>
    </source>
</evidence>
<gene>
    <name evidence="3" type="ORF">C1H46_030371</name>
</gene>
<accession>A0A540LCG7</accession>
<evidence type="ECO:0000313" key="4">
    <source>
        <dbReference type="Proteomes" id="UP000315295"/>
    </source>
</evidence>
<name>A0A540LCG7_MALBA</name>
<dbReference type="Proteomes" id="UP000315295">
    <property type="component" value="Unassembled WGS sequence"/>
</dbReference>
<protein>
    <submittedName>
        <fullName evidence="3">Uncharacterized protein</fullName>
    </submittedName>
</protein>
<keyword evidence="4" id="KW-1185">Reference proteome</keyword>
<evidence type="ECO:0000256" key="2">
    <source>
        <dbReference type="SAM" id="SignalP"/>
    </source>
</evidence>